<sequence length="306" mass="32410">MNLNQIRLLVALGETGSLSRAAERLGMTQSGASQALTALETDLGVRLATRQRRGIVLTRLGQQVLEQAHQVVDGLTSIRHLANAARGCAHGRLRLGCLPSFSATLLPGLLRVFAQQHPGIRVVAMEGTDDEVAAWLAAGRVDIGVICDPSPLRGGVTLCHDEWLAVVPSPHRWVRQGLSQVALAAVAKEPFVLATGGCSSNARTLFDSAGLALQDLQLEVRDWNSALTLVGEGLGVALVPSLHLPRQRQGWRALALETPCPRRLGLELSASDTPAPGVQAFIDTAVEVFAASRGTTWSTSSTAHSV</sequence>
<protein>
    <submittedName>
        <fullName evidence="6">LysR family transcriptional regulator</fullName>
    </submittedName>
</protein>
<dbReference type="Pfam" id="PF00126">
    <property type="entry name" value="HTH_1"/>
    <property type="match status" value="1"/>
</dbReference>
<dbReference type="SUPFAM" id="SSF46785">
    <property type="entry name" value="Winged helix' DNA-binding domain"/>
    <property type="match status" value="1"/>
</dbReference>
<feature type="domain" description="HTH lysR-type" evidence="5">
    <location>
        <begin position="1"/>
        <end position="58"/>
    </location>
</feature>
<dbReference type="PROSITE" id="PS50931">
    <property type="entry name" value="HTH_LYSR"/>
    <property type="match status" value="1"/>
</dbReference>
<dbReference type="InterPro" id="IPR036388">
    <property type="entry name" value="WH-like_DNA-bd_sf"/>
</dbReference>
<evidence type="ECO:0000313" key="6">
    <source>
        <dbReference type="EMBL" id="WFF42045.1"/>
    </source>
</evidence>
<comment type="similarity">
    <text evidence="1">Belongs to the LysR transcriptional regulatory family.</text>
</comment>
<evidence type="ECO:0000313" key="7">
    <source>
        <dbReference type="Proteomes" id="UP001321526"/>
    </source>
</evidence>
<reference evidence="6 7" key="1">
    <citation type="submission" date="2019-01" db="EMBL/GenBank/DDBJ databases">
        <title>Genome sequence of Salinicola endophyticus REST5.</title>
        <authorList>
            <person name="Nascimento F.X."/>
        </authorList>
    </citation>
    <scope>NUCLEOTIDE SEQUENCE [LARGE SCALE GENOMIC DNA]</scope>
    <source>
        <strain evidence="6 7">REST5</strain>
    </source>
</reference>
<dbReference type="PANTHER" id="PTHR30346">
    <property type="entry name" value="TRANSCRIPTIONAL DUAL REGULATOR HCAR-RELATED"/>
    <property type="match status" value="1"/>
</dbReference>
<dbReference type="SUPFAM" id="SSF53850">
    <property type="entry name" value="Periplasmic binding protein-like II"/>
    <property type="match status" value="1"/>
</dbReference>
<keyword evidence="7" id="KW-1185">Reference proteome</keyword>
<dbReference type="Pfam" id="PF03466">
    <property type="entry name" value="LysR_substrate"/>
    <property type="match status" value="1"/>
</dbReference>
<dbReference type="RefSeq" id="WP_110688918.1">
    <property type="nucleotide sequence ID" value="NZ_CP035631.1"/>
</dbReference>
<keyword evidence="3" id="KW-0238">DNA-binding</keyword>
<dbReference type="CDD" id="cd05466">
    <property type="entry name" value="PBP2_LTTR_substrate"/>
    <property type="match status" value="1"/>
</dbReference>
<dbReference type="Gene3D" id="1.10.10.10">
    <property type="entry name" value="Winged helix-like DNA-binding domain superfamily/Winged helix DNA-binding domain"/>
    <property type="match status" value="1"/>
</dbReference>
<dbReference type="InterPro" id="IPR000847">
    <property type="entry name" value="LysR_HTH_N"/>
</dbReference>
<dbReference type="PANTHER" id="PTHR30346:SF0">
    <property type="entry name" value="HCA OPERON TRANSCRIPTIONAL ACTIVATOR HCAR"/>
    <property type="match status" value="1"/>
</dbReference>
<proteinExistence type="inferred from homology"/>
<accession>A0ABY8FJ17</accession>
<keyword evidence="4" id="KW-0804">Transcription</keyword>
<dbReference type="Gene3D" id="3.40.190.290">
    <property type="match status" value="1"/>
</dbReference>
<dbReference type="EMBL" id="CP035631">
    <property type="protein sequence ID" value="WFF42045.1"/>
    <property type="molecule type" value="Genomic_DNA"/>
</dbReference>
<keyword evidence="2" id="KW-0805">Transcription regulation</keyword>
<evidence type="ECO:0000256" key="3">
    <source>
        <dbReference type="ARBA" id="ARBA00023125"/>
    </source>
</evidence>
<dbReference type="InterPro" id="IPR005119">
    <property type="entry name" value="LysR_subst-bd"/>
</dbReference>
<dbReference type="Proteomes" id="UP001321526">
    <property type="component" value="Chromosome"/>
</dbReference>
<dbReference type="InterPro" id="IPR036390">
    <property type="entry name" value="WH_DNA-bd_sf"/>
</dbReference>
<gene>
    <name evidence="6" type="ORF">EVC62_11325</name>
</gene>
<evidence type="ECO:0000256" key="1">
    <source>
        <dbReference type="ARBA" id="ARBA00009437"/>
    </source>
</evidence>
<dbReference type="PRINTS" id="PR00039">
    <property type="entry name" value="HTHLYSR"/>
</dbReference>
<evidence type="ECO:0000256" key="2">
    <source>
        <dbReference type="ARBA" id="ARBA00023015"/>
    </source>
</evidence>
<name>A0ABY8FJ17_9GAMM</name>
<evidence type="ECO:0000256" key="4">
    <source>
        <dbReference type="ARBA" id="ARBA00023163"/>
    </source>
</evidence>
<evidence type="ECO:0000259" key="5">
    <source>
        <dbReference type="PROSITE" id="PS50931"/>
    </source>
</evidence>
<organism evidence="6 7">
    <name type="scientific">Salinicola endophyticus</name>
    <dbReference type="NCBI Taxonomy" id="1949083"/>
    <lineage>
        <taxon>Bacteria</taxon>
        <taxon>Pseudomonadati</taxon>
        <taxon>Pseudomonadota</taxon>
        <taxon>Gammaproteobacteria</taxon>
        <taxon>Oceanospirillales</taxon>
        <taxon>Halomonadaceae</taxon>
        <taxon>Salinicola</taxon>
    </lineage>
</organism>